<dbReference type="Proteomes" id="UP000094025">
    <property type="component" value="Unassembled WGS sequence"/>
</dbReference>
<gene>
    <name evidence="1" type="ORF">AU381_12185</name>
</gene>
<evidence type="ECO:0000313" key="1">
    <source>
        <dbReference type="EMBL" id="OAP35661.1"/>
    </source>
</evidence>
<protein>
    <submittedName>
        <fullName evidence="1">Transcriptional regulator</fullName>
    </submittedName>
</protein>
<comment type="caution">
    <text evidence="1">The sequence shown here is derived from an EMBL/GenBank/DDBJ whole genome shotgun (WGS) entry which is preliminary data.</text>
</comment>
<proteinExistence type="predicted"/>
<dbReference type="AlphaFoldDB" id="A0A178XK88"/>
<dbReference type="OrthoDB" id="9800876at2"/>
<dbReference type="InterPro" id="IPR009061">
    <property type="entry name" value="DNA-bd_dom_put_sf"/>
</dbReference>
<reference evidence="1 2" key="1">
    <citation type="journal article" date="2016" name="Int. J. Syst. Evol. Microbiol.">
        <title>Ensifer glycinis sp. nov., an novel rhizobial species associated with Glycine spp.</title>
        <authorList>
            <person name="Yan H."/>
            <person name="Yan J."/>
            <person name="Sui X.H."/>
            <person name="Wang E.T."/>
            <person name="Chen W.X."/>
            <person name="Zhang X.X."/>
            <person name="Chen W.F."/>
        </authorList>
    </citation>
    <scope>NUCLEOTIDE SEQUENCE [LARGE SCALE GENOMIC DNA]</scope>
    <source>
        <strain evidence="1 2">CCBAU 23380</strain>
    </source>
</reference>
<dbReference type="SUPFAM" id="SSF46955">
    <property type="entry name" value="Putative DNA-binding domain"/>
    <property type="match status" value="1"/>
</dbReference>
<dbReference type="EMBL" id="LPUX01000066">
    <property type="protein sequence ID" value="OAP35661.1"/>
    <property type="molecule type" value="Genomic_DNA"/>
</dbReference>
<dbReference type="Gene3D" id="1.10.1660.10">
    <property type="match status" value="1"/>
</dbReference>
<organism evidence="1 2">
    <name type="scientific">Sinorhizobium glycinis</name>
    <dbReference type="NCBI Taxonomy" id="1472378"/>
    <lineage>
        <taxon>Bacteria</taxon>
        <taxon>Pseudomonadati</taxon>
        <taxon>Pseudomonadota</taxon>
        <taxon>Alphaproteobacteria</taxon>
        <taxon>Hyphomicrobiales</taxon>
        <taxon>Rhizobiaceae</taxon>
        <taxon>Sinorhizobium/Ensifer group</taxon>
        <taxon>Sinorhizobium</taxon>
    </lineage>
</organism>
<keyword evidence="2" id="KW-1185">Reference proteome</keyword>
<dbReference type="STRING" id="1472378.AU381_12185"/>
<dbReference type="Pfam" id="PF13591">
    <property type="entry name" value="MerR_2"/>
    <property type="match status" value="1"/>
</dbReference>
<sequence length="105" mass="11908">MRHSEFCERLSIEHSTLSIWMEQGWVVPAKNDGRGEFHDADVARGLLILDLSETMGVNHEGIDVIMALVDQVHGLRSKLQALTDAIRDQDEQVQRQILQSLERSS</sequence>
<evidence type="ECO:0000313" key="2">
    <source>
        <dbReference type="Proteomes" id="UP000094025"/>
    </source>
</evidence>
<dbReference type="RefSeq" id="WP_014857820.1">
    <property type="nucleotide sequence ID" value="NZ_LPUX01000066.1"/>
</dbReference>
<name>A0A178XK88_9HYPH</name>
<accession>A0A178XK88</accession>